<organism evidence="2 3">
    <name type="scientific">Trueperella bernardiae</name>
    <dbReference type="NCBI Taxonomy" id="59561"/>
    <lineage>
        <taxon>Bacteria</taxon>
        <taxon>Bacillati</taxon>
        <taxon>Actinomycetota</taxon>
        <taxon>Actinomycetes</taxon>
        <taxon>Actinomycetales</taxon>
        <taxon>Actinomycetaceae</taxon>
        <taxon>Trueperella</taxon>
    </lineage>
</organism>
<accession>A0A0W1KHT9</accession>
<sequence>MTRVLLFVAAAKDIVSLLDLHEVETGALVAVAHPYEEYSNIHVLLGDEVPPASQALNADAVAYAEPLEEWRAPTKFHRRWWVLVLAFVVGAVGAPFLSTSDPVPCLKYMVGKYDGRVQQIDDGYLFEEVPLLEALDVLEGELGHDQVIEVAFADIKLDADAPTALGGAQIDDVVVRGGKVISRTVKIREPGLDFNEAAFSLGTNWSQIIRAIPEAKNVARELGLADPKIERVSVARLLPISVALEVRTVFRDETGSETVFLTPKGEVTTSTEFAQLDDAARETYYFALDRFMPAVQETLDEVGLTEMVSITVFRGRLNVESFREEGGRSETVEVTHSDGRVARIAPADPTKVDSGRRFTINDVDWEATFAMIAEGQRIMAEAGAEGTEPTHIIIERDDTDVPYFRVYLKNEYDEGGYLEVDANGSIVRTMLP</sequence>
<dbReference type="EMBL" id="LNIZ01000007">
    <property type="protein sequence ID" value="KTF03637.1"/>
    <property type="molecule type" value="Genomic_DNA"/>
</dbReference>
<keyword evidence="3" id="KW-1185">Reference proteome</keyword>
<dbReference type="Proteomes" id="UP000054404">
    <property type="component" value="Unassembled WGS sequence"/>
</dbReference>
<keyword evidence="1" id="KW-1133">Transmembrane helix</keyword>
<proteinExistence type="predicted"/>
<feature type="transmembrane region" description="Helical" evidence="1">
    <location>
        <begin position="80"/>
        <end position="97"/>
    </location>
</feature>
<reference evidence="2 3" key="1">
    <citation type="submission" date="2015-11" db="EMBL/GenBank/DDBJ databases">
        <title>Draft Genome Sequence of the Type Strain Trueperella bernardiae LCDC 89-0504T, Isolated from Blood Culture.</title>
        <authorList>
            <person name="Bernier A.-M."/>
            <person name="Bernard K."/>
        </authorList>
    </citation>
    <scope>NUCLEOTIDE SEQUENCE [LARGE SCALE GENOMIC DNA]</scope>
    <source>
        <strain evidence="2 3">LCDC 89-0504</strain>
    </source>
</reference>
<dbReference type="PATRIC" id="fig|59561.3.peg.1417"/>
<evidence type="ECO:0000313" key="3">
    <source>
        <dbReference type="Proteomes" id="UP000054404"/>
    </source>
</evidence>
<keyword evidence="1" id="KW-0812">Transmembrane</keyword>
<name>A0A0W1KHT9_9ACTO</name>
<protein>
    <submittedName>
        <fullName evidence="2">Uncharacterized protein</fullName>
    </submittedName>
</protein>
<evidence type="ECO:0000256" key="1">
    <source>
        <dbReference type="SAM" id="Phobius"/>
    </source>
</evidence>
<gene>
    <name evidence="2" type="ORF">AQZ59_01425</name>
</gene>
<dbReference type="OrthoDB" id="9762169at2"/>
<keyword evidence="1" id="KW-0472">Membrane</keyword>
<evidence type="ECO:0000313" key="2">
    <source>
        <dbReference type="EMBL" id="KTF03637.1"/>
    </source>
</evidence>
<comment type="caution">
    <text evidence="2">The sequence shown here is derived from an EMBL/GenBank/DDBJ whole genome shotgun (WGS) entry which is preliminary data.</text>
</comment>
<dbReference type="RefSeq" id="WP_152994732.1">
    <property type="nucleotide sequence ID" value="NZ_LNIZ01000007.1"/>
</dbReference>
<dbReference type="AlphaFoldDB" id="A0A0W1KHT9"/>